<keyword evidence="2" id="KW-1185">Reference proteome</keyword>
<sequence length="99" mass="11653">MATVYLQLVSYRKRTPGALRLTLEQRQELRRLVCRAWYQHPISKGTRLGRVESIEPQGRVMVIAYPAAFAPIIDTSIAEYYTARHLFKEQERRPRRPPK</sequence>
<name>A0ABP8GQ63_9BACT</name>
<dbReference type="EMBL" id="BAABGY010000007">
    <property type="protein sequence ID" value="GAA4328025.1"/>
    <property type="molecule type" value="Genomic_DNA"/>
</dbReference>
<evidence type="ECO:0000313" key="2">
    <source>
        <dbReference type="Proteomes" id="UP001501725"/>
    </source>
</evidence>
<comment type="caution">
    <text evidence="1">The sequence shown here is derived from an EMBL/GenBank/DDBJ whole genome shotgun (WGS) entry which is preliminary data.</text>
</comment>
<protein>
    <recommendedName>
        <fullName evidence="3">DUF4258 domain-containing protein</fullName>
    </recommendedName>
</protein>
<gene>
    <name evidence="1" type="ORF">GCM10023184_17650</name>
</gene>
<accession>A0ABP8GQ63</accession>
<dbReference type="Proteomes" id="UP001501725">
    <property type="component" value="Unassembled WGS sequence"/>
</dbReference>
<reference evidence="2" key="1">
    <citation type="journal article" date="2019" name="Int. J. Syst. Evol. Microbiol.">
        <title>The Global Catalogue of Microorganisms (GCM) 10K type strain sequencing project: providing services to taxonomists for standard genome sequencing and annotation.</title>
        <authorList>
            <consortium name="The Broad Institute Genomics Platform"/>
            <consortium name="The Broad Institute Genome Sequencing Center for Infectious Disease"/>
            <person name="Wu L."/>
            <person name="Ma J."/>
        </authorList>
    </citation>
    <scope>NUCLEOTIDE SEQUENCE [LARGE SCALE GENOMIC DNA]</scope>
    <source>
        <strain evidence="2">JCM 17919</strain>
    </source>
</reference>
<proteinExistence type="predicted"/>
<evidence type="ECO:0000313" key="1">
    <source>
        <dbReference type="EMBL" id="GAA4328025.1"/>
    </source>
</evidence>
<organism evidence="1 2">
    <name type="scientific">Flaviaesturariibacter amylovorans</name>
    <dbReference type="NCBI Taxonomy" id="1084520"/>
    <lineage>
        <taxon>Bacteria</taxon>
        <taxon>Pseudomonadati</taxon>
        <taxon>Bacteroidota</taxon>
        <taxon>Chitinophagia</taxon>
        <taxon>Chitinophagales</taxon>
        <taxon>Chitinophagaceae</taxon>
        <taxon>Flaviaestuariibacter</taxon>
    </lineage>
</organism>
<evidence type="ECO:0008006" key="3">
    <source>
        <dbReference type="Google" id="ProtNLM"/>
    </source>
</evidence>